<reference evidence="1" key="1">
    <citation type="journal article" date="2022" name="Front. Genet.">
        <title>Chromosome-Scale Assembly of the Dendrobium nobile Genome Provides Insights Into the Molecular Mechanism of the Biosynthesis of the Medicinal Active Ingredient of Dendrobium.</title>
        <authorList>
            <person name="Xu Q."/>
            <person name="Niu S.-C."/>
            <person name="Li K.-L."/>
            <person name="Zheng P.-J."/>
            <person name="Zhang X.-J."/>
            <person name="Jia Y."/>
            <person name="Liu Y."/>
            <person name="Niu Y.-X."/>
            <person name="Yu L.-H."/>
            <person name="Chen D.-F."/>
            <person name="Zhang G.-Q."/>
        </authorList>
    </citation>
    <scope>NUCLEOTIDE SEQUENCE</scope>
    <source>
        <tissue evidence="1">Leaf</tissue>
    </source>
</reference>
<keyword evidence="2" id="KW-1185">Reference proteome</keyword>
<gene>
    <name evidence="1" type="ORF">KFK09_027539</name>
</gene>
<comment type="caution">
    <text evidence="1">The sequence shown here is derived from an EMBL/GenBank/DDBJ whole genome shotgun (WGS) entry which is preliminary data.</text>
</comment>
<evidence type="ECO:0000313" key="1">
    <source>
        <dbReference type="EMBL" id="KAI0493263.1"/>
    </source>
</evidence>
<protein>
    <submittedName>
        <fullName evidence="1">Uncharacterized protein</fullName>
    </submittedName>
</protein>
<name>A0A8T3AB14_DENNO</name>
<proteinExistence type="predicted"/>
<evidence type="ECO:0000313" key="2">
    <source>
        <dbReference type="Proteomes" id="UP000829196"/>
    </source>
</evidence>
<organism evidence="1 2">
    <name type="scientific">Dendrobium nobile</name>
    <name type="common">Orchid</name>
    <dbReference type="NCBI Taxonomy" id="94219"/>
    <lineage>
        <taxon>Eukaryota</taxon>
        <taxon>Viridiplantae</taxon>
        <taxon>Streptophyta</taxon>
        <taxon>Embryophyta</taxon>
        <taxon>Tracheophyta</taxon>
        <taxon>Spermatophyta</taxon>
        <taxon>Magnoliopsida</taxon>
        <taxon>Liliopsida</taxon>
        <taxon>Asparagales</taxon>
        <taxon>Orchidaceae</taxon>
        <taxon>Epidendroideae</taxon>
        <taxon>Malaxideae</taxon>
        <taxon>Dendrobiinae</taxon>
        <taxon>Dendrobium</taxon>
    </lineage>
</organism>
<dbReference type="AlphaFoldDB" id="A0A8T3AB14"/>
<dbReference type="Proteomes" id="UP000829196">
    <property type="component" value="Unassembled WGS sequence"/>
</dbReference>
<accession>A0A8T3AB14</accession>
<dbReference type="EMBL" id="JAGYWB010000018">
    <property type="protein sequence ID" value="KAI0493263.1"/>
    <property type="molecule type" value="Genomic_DNA"/>
</dbReference>
<sequence>MFSSSQMINGLVTYEPSSTFLLSIIDASNFVKERSLLWLQLRDNDPSSSMPWIVMGDFNCCRYQNEKAGDCITVDWGTSTLSFFTVN</sequence>
<dbReference type="SMR" id="A0A8T3AB14"/>